<evidence type="ECO:0000256" key="3">
    <source>
        <dbReference type="ARBA" id="ARBA00022833"/>
    </source>
</evidence>
<keyword evidence="4 5" id="KW-0238">DNA-binding</keyword>
<name>A0ABM1N330_NICVS</name>
<keyword evidence="8" id="KW-1185">Reference proteome</keyword>
<dbReference type="GeneID" id="108566045"/>
<evidence type="ECO:0000259" key="7">
    <source>
        <dbReference type="PROSITE" id="PS50950"/>
    </source>
</evidence>
<feature type="region of interest" description="Disordered" evidence="6">
    <location>
        <begin position="218"/>
        <end position="261"/>
    </location>
</feature>
<dbReference type="PANTHER" id="PTHR46600">
    <property type="entry name" value="THAP DOMAIN-CONTAINING"/>
    <property type="match status" value="1"/>
</dbReference>
<feature type="region of interest" description="Disordered" evidence="6">
    <location>
        <begin position="727"/>
        <end position="749"/>
    </location>
</feature>
<feature type="domain" description="THAP-type" evidence="7">
    <location>
        <begin position="1"/>
        <end position="93"/>
    </location>
</feature>
<feature type="compositionally biased region" description="Basic and acidic residues" evidence="6">
    <location>
        <begin position="731"/>
        <end position="743"/>
    </location>
</feature>
<feature type="compositionally biased region" description="Basic and acidic residues" evidence="6">
    <location>
        <begin position="243"/>
        <end position="253"/>
    </location>
</feature>
<dbReference type="Pfam" id="PF05485">
    <property type="entry name" value="THAP"/>
    <property type="match status" value="2"/>
</dbReference>
<dbReference type="Proteomes" id="UP000695000">
    <property type="component" value="Unplaced"/>
</dbReference>
<dbReference type="SMART" id="SM00980">
    <property type="entry name" value="THAP"/>
    <property type="match status" value="2"/>
</dbReference>
<dbReference type="PANTHER" id="PTHR46600:SF11">
    <property type="entry name" value="THAP DOMAIN-CONTAINING PROTEIN 10"/>
    <property type="match status" value="1"/>
</dbReference>
<evidence type="ECO:0000313" key="8">
    <source>
        <dbReference type="Proteomes" id="UP000695000"/>
    </source>
</evidence>
<gene>
    <name evidence="9" type="primary">LOC108566045</name>
</gene>
<evidence type="ECO:0000256" key="5">
    <source>
        <dbReference type="PROSITE-ProRule" id="PRU00309"/>
    </source>
</evidence>
<accession>A0ABM1N330</accession>
<dbReference type="SUPFAM" id="SSF57716">
    <property type="entry name" value="Glucocorticoid receptor-like (DNA-binding domain)"/>
    <property type="match status" value="2"/>
</dbReference>
<organism evidence="8 9">
    <name type="scientific">Nicrophorus vespilloides</name>
    <name type="common">Boreal carrion beetle</name>
    <dbReference type="NCBI Taxonomy" id="110193"/>
    <lineage>
        <taxon>Eukaryota</taxon>
        <taxon>Metazoa</taxon>
        <taxon>Ecdysozoa</taxon>
        <taxon>Arthropoda</taxon>
        <taxon>Hexapoda</taxon>
        <taxon>Insecta</taxon>
        <taxon>Pterygota</taxon>
        <taxon>Neoptera</taxon>
        <taxon>Endopterygota</taxon>
        <taxon>Coleoptera</taxon>
        <taxon>Polyphaga</taxon>
        <taxon>Staphyliniformia</taxon>
        <taxon>Silphidae</taxon>
        <taxon>Nicrophorinae</taxon>
        <taxon>Nicrophorus</taxon>
    </lineage>
</organism>
<evidence type="ECO:0000256" key="1">
    <source>
        <dbReference type="ARBA" id="ARBA00022723"/>
    </source>
</evidence>
<dbReference type="InterPro" id="IPR026516">
    <property type="entry name" value="THAP1/10"/>
</dbReference>
<keyword evidence="1" id="KW-0479">Metal-binding</keyword>
<evidence type="ECO:0000313" key="9">
    <source>
        <dbReference type="RefSeq" id="XP_017781230.1"/>
    </source>
</evidence>
<dbReference type="PROSITE" id="PS50950">
    <property type="entry name" value="ZF_THAP"/>
    <property type="match status" value="2"/>
</dbReference>
<evidence type="ECO:0000256" key="4">
    <source>
        <dbReference type="ARBA" id="ARBA00023125"/>
    </source>
</evidence>
<dbReference type="RefSeq" id="XP_017781230.1">
    <property type="nucleotide sequence ID" value="XM_017925741.1"/>
</dbReference>
<feature type="domain" description="THAP-type" evidence="7">
    <location>
        <begin position="540"/>
        <end position="636"/>
    </location>
</feature>
<sequence>MRCAVFGCNSNNNSKKYINKTMNFFRFPKDPDICETWINACSRADKFNVTTARICHLHFSKEKDFVRCLREELLGEINKSRRQLKEGVVPTLMLNNYVHGQKAKTIYALVKSNDHVSGQGDIRIEERILLENENDLSLSTKKTQIKTKKPAKKPVIIRNLKNITLLGKQLKVQGGTRSFGNNNREKTINILQKSQITNRSSGIKIEKSSNKPVIIINRENTGSLGNPLQVEGDRSSAGNNDNNSEKTVDDESTNRNSGVKIEKSENKPVIIINIKNTALLGNNFKVKSDKFSAGNINSGKALDDESILQRSLATNTSNGIKREDPTNNTEIITNLLGNHLKVDCIRSCASSNITTNSSAEINAQGPSKNYVIEGLVETLSNATKGSSCSGNISIEKAVNVENVSQRLIITSRSIGTNTEGSSDSKKIIAELEQKIAVLEWQSKGLKNIFSPAQIKRINEPLKRPRWSEEDISDSIVLFANGPKVYKLLLEKGYPLPAINTLRLWMKNANIKNLYLKTKMHSGTKRDKTISNKIKKTKNLLPNMRCAVFGCNSDNQTKREFDRTIKFFRFPVKDPVVCDKWINACSRADKFNVNNARICELHFNKETDYERCLKEELLGYVNKNRRQLKKGVVPSLKRYKNMMDQNDNEQPVPRKKGNTVFILEKSNICNDFSGVGNVNVEETINLENVHQSSIRSNKTGINIQDPAKKHLIVSDLKSIFIVKRQMQVTGEGSRDGNDKNERTNNTDSLNQTSLLANMSNDNKSPGASNNHINLKYNTELLGKHSETICKSSSQRLFITKRSIATNTEGVSDNQKTISDLKQKNAILEWQTKGLKSIFSPAQIKKINEPLKRPRWSEEDISNSVVLYATGPRLYKLLIGKGYPLPAIATLRFWMKNADIKNLYLKTRVRTGIRKTAKINSNKRIKIVT</sequence>
<keyword evidence="2 5" id="KW-0863">Zinc-finger</keyword>
<dbReference type="InterPro" id="IPR006612">
    <property type="entry name" value="THAP_Znf"/>
</dbReference>
<evidence type="ECO:0000256" key="2">
    <source>
        <dbReference type="ARBA" id="ARBA00022771"/>
    </source>
</evidence>
<dbReference type="SMART" id="SM00692">
    <property type="entry name" value="DM3"/>
    <property type="match status" value="2"/>
</dbReference>
<keyword evidence="3" id="KW-0862">Zinc</keyword>
<reference evidence="9" key="1">
    <citation type="submission" date="2025-08" db="UniProtKB">
        <authorList>
            <consortium name="RefSeq"/>
        </authorList>
    </citation>
    <scope>IDENTIFICATION</scope>
    <source>
        <tissue evidence="9">Whole Larva</tissue>
    </source>
</reference>
<proteinExistence type="predicted"/>
<protein>
    <submittedName>
        <fullName evidence="9">Uncharacterized protein LOC108566045</fullName>
    </submittedName>
</protein>
<evidence type="ECO:0000256" key="6">
    <source>
        <dbReference type="SAM" id="MobiDB-lite"/>
    </source>
</evidence>